<dbReference type="AlphaFoldDB" id="A0A4Y9LPT2"/>
<name>A0A4Y9LPT2_9BRAD</name>
<comment type="caution">
    <text evidence="1">The sequence shown here is derived from an EMBL/GenBank/DDBJ whole genome shotgun (WGS) entry which is preliminary data.</text>
</comment>
<dbReference type="RefSeq" id="WP_135176808.1">
    <property type="nucleotide sequence ID" value="NZ_SPQT01000018.1"/>
</dbReference>
<sequence length="91" mass="10136">MTIRTTRTTVSFANPFVLQGLEGAQPAGEYVVLTDDEQIEGLSRVAYRRVATLFQTPARSASQLLIQSYAISQTELDAALMKDRHQTVVRH</sequence>
<reference evidence="1 2" key="1">
    <citation type="submission" date="2019-03" db="EMBL/GenBank/DDBJ databases">
        <title>Bradyrhizobium diversity isolated from nodules of Chamaecrista fasciculata.</title>
        <authorList>
            <person name="Klepa M.S."/>
            <person name="Urquiaga M.O."/>
            <person name="Hungria M."/>
            <person name="Delamuta J.R."/>
        </authorList>
    </citation>
    <scope>NUCLEOTIDE SEQUENCE [LARGE SCALE GENOMIC DNA]</scope>
    <source>
        <strain evidence="1 2">CNPSo 3448</strain>
    </source>
</reference>
<protein>
    <submittedName>
        <fullName evidence="1">Uncharacterized protein</fullName>
    </submittedName>
</protein>
<accession>A0A4Y9LPT2</accession>
<organism evidence="1 2">
    <name type="scientific">Bradyrhizobium niftali</name>
    <dbReference type="NCBI Taxonomy" id="2560055"/>
    <lineage>
        <taxon>Bacteria</taxon>
        <taxon>Pseudomonadati</taxon>
        <taxon>Pseudomonadota</taxon>
        <taxon>Alphaproteobacteria</taxon>
        <taxon>Hyphomicrobiales</taxon>
        <taxon>Nitrobacteraceae</taxon>
        <taxon>Bradyrhizobium</taxon>
    </lineage>
</organism>
<keyword evidence="2" id="KW-1185">Reference proteome</keyword>
<evidence type="ECO:0000313" key="1">
    <source>
        <dbReference type="EMBL" id="TFV44464.1"/>
    </source>
</evidence>
<evidence type="ECO:0000313" key="2">
    <source>
        <dbReference type="Proteomes" id="UP000297966"/>
    </source>
</evidence>
<dbReference type="Proteomes" id="UP000297966">
    <property type="component" value="Unassembled WGS sequence"/>
</dbReference>
<gene>
    <name evidence="1" type="ORF">E4K65_27645</name>
</gene>
<dbReference type="EMBL" id="SPQT01000018">
    <property type="protein sequence ID" value="TFV44464.1"/>
    <property type="molecule type" value="Genomic_DNA"/>
</dbReference>
<dbReference type="OrthoDB" id="8378722at2"/>
<proteinExistence type="predicted"/>